<dbReference type="Proteomes" id="UP001058074">
    <property type="component" value="Unassembled WGS sequence"/>
</dbReference>
<name>A0ACB5REF2_9CLOT</name>
<comment type="caution">
    <text evidence="1">The sequence shown here is derived from an EMBL/GenBank/DDBJ whole genome shotgun (WGS) entry which is preliminary data.</text>
</comment>
<dbReference type="EMBL" id="BROD01000001">
    <property type="protein sequence ID" value="GKX67481.1"/>
    <property type="molecule type" value="Genomic_DNA"/>
</dbReference>
<protein>
    <submittedName>
        <fullName evidence="1">Membrane protein</fullName>
    </submittedName>
</protein>
<proteinExistence type="predicted"/>
<organism evidence="1 2">
    <name type="scientific">Inconstantimicrobium mannanitabidum</name>
    <dbReference type="NCBI Taxonomy" id="1604901"/>
    <lineage>
        <taxon>Bacteria</taxon>
        <taxon>Bacillati</taxon>
        <taxon>Bacillota</taxon>
        <taxon>Clostridia</taxon>
        <taxon>Eubacteriales</taxon>
        <taxon>Clostridiaceae</taxon>
        <taxon>Inconstantimicrobium</taxon>
    </lineage>
</organism>
<accession>A0ACB5REF2</accession>
<evidence type="ECO:0000313" key="1">
    <source>
        <dbReference type="EMBL" id="GKX67481.1"/>
    </source>
</evidence>
<keyword evidence="2" id="KW-1185">Reference proteome</keyword>
<sequence>MVSKFVLGKVPVVTVLFLRYLIAGVVLFLIGQKSNTKKIERKDIKYIIIIGCIGYFLSVGAQLIGIKLSSASIASLVNSMNPIAIMIFAAIILQERLTARKVICVVIAMLGVYIIIGDIKGSGQVVGILFSIISVLLWALVSVVVRRITQKYGALQVTTYSMFVATICTLPFSIRELIVTPNIQFNVSVIISLLYMGIVCTALAYVLWNKSLSIIEASTCSLFYPLQPMVSALLGAMFLGENITINFLIGAVLIIGGMLISILGKKQVNIVDC</sequence>
<reference evidence="1" key="1">
    <citation type="journal article" date="2025" name="Int. J. Syst. Evol. Microbiol.">
        <title>Inconstantimicrobium mannanitabidum sp. nov., a novel member of the family Clostridiaceae isolated from anoxic soil under the treatment of reductive soil disinfestation.</title>
        <authorList>
            <person name="Ueki A."/>
            <person name="Tonouchi A."/>
            <person name="Honma S."/>
            <person name="Kaku N."/>
            <person name="Ueki K."/>
        </authorList>
    </citation>
    <scope>NUCLEOTIDE SEQUENCE</scope>
    <source>
        <strain evidence="1">TW13</strain>
    </source>
</reference>
<gene>
    <name evidence="1" type="ORF">rsdtw13_27390</name>
</gene>
<evidence type="ECO:0000313" key="2">
    <source>
        <dbReference type="Proteomes" id="UP001058074"/>
    </source>
</evidence>